<feature type="domain" description="ABM" evidence="1">
    <location>
        <begin position="1"/>
        <end position="91"/>
    </location>
</feature>
<evidence type="ECO:0000259" key="1">
    <source>
        <dbReference type="PROSITE" id="PS51725"/>
    </source>
</evidence>
<dbReference type="PANTHER" id="PTHR33336:SF3">
    <property type="entry name" value="ABM DOMAIN-CONTAINING PROTEIN"/>
    <property type="match status" value="1"/>
</dbReference>
<dbReference type="Proteomes" id="UP001304671">
    <property type="component" value="Unassembled WGS sequence"/>
</dbReference>
<dbReference type="PANTHER" id="PTHR33336">
    <property type="entry name" value="QUINOL MONOOXYGENASE YGIN-RELATED"/>
    <property type="match status" value="1"/>
</dbReference>
<keyword evidence="2" id="KW-0560">Oxidoreductase</keyword>
<evidence type="ECO:0000313" key="3">
    <source>
        <dbReference type="Proteomes" id="UP001304671"/>
    </source>
</evidence>
<comment type="caution">
    <text evidence="2">The sequence shown here is derived from an EMBL/GenBank/DDBJ whole genome shotgun (WGS) entry which is preliminary data.</text>
</comment>
<dbReference type="EMBL" id="JAYFUL010000062">
    <property type="protein sequence ID" value="MEA5260652.1"/>
    <property type="molecule type" value="Genomic_DNA"/>
</dbReference>
<keyword evidence="3" id="KW-1185">Reference proteome</keyword>
<keyword evidence="2" id="KW-0503">Monooxygenase</keyword>
<accession>A0ABU5QU67</accession>
<dbReference type="SUPFAM" id="SSF54909">
    <property type="entry name" value="Dimeric alpha+beta barrel"/>
    <property type="match status" value="1"/>
</dbReference>
<gene>
    <name evidence="2" type="ORF">VB264_22835</name>
</gene>
<proteinExistence type="predicted"/>
<organism evidence="2 3">
    <name type="scientific">Arcicella aquatica</name>
    <dbReference type="NCBI Taxonomy" id="217141"/>
    <lineage>
        <taxon>Bacteria</taxon>
        <taxon>Pseudomonadati</taxon>
        <taxon>Bacteroidota</taxon>
        <taxon>Cytophagia</taxon>
        <taxon>Cytophagales</taxon>
        <taxon>Flectobacillaceae</taxon>
        <taxon>Arcicella</taxon>
    </lineage>
</organism>
<dbReference type="GO" id="GO:0004497">
    <property type="term" value="F:monooxygenase activity"/>
    <property type="evidence" value="ECO:0007669"/>
    <property type="project" value="UniProtKB-KW"/>
</dbReference>
<sequence>MAKIEVDSAQLENYKAILKTEIETSVRVESGVLSLNAVADKNNPTHITILEVYANVEAYKAHIETPHFKIYKTSTKEMVKSLQLIELDPIMLANKLKNP</sequence>
<dbReference type="PROSITE" id="PS51725">
    <property type="entry name" value="ABM"/>
    <property type="match status" value="1"/>
</dbReference>
<protein>
    <submittedName>
        <fullName evidence="2">Quinol monooxygenase</fullName>
        <ecNumber evidence="2">1.-.-.-</ecNumber>
    </submittedName>
</protein>
<dbReference type="InterPro" id="IPR011008">
    <property type="entry name" value="Dimeric_a/b-barrel"/>
</dbReference>
<dbReference type="InterPro" id="IPR007138">
    <property type="entry name" value="ABM_dom"/>
</dbReference>
<dbReference type="Gene3D" id="3.30.70.100">
    <property type="match status" value="1"/>
</dbReference>
<evidence type="ECO:0000313" key="2">
    <source>
        <dbReference type="EMBL" id="MEA5260652.1"/>
    </source>
</evidence>
<dbReference type="RefSeq" id="WP_309924018.1">
    <property type="nucleotide sequence ID" value="NZ_JAYFUL010000062.1"/>
</dbReference>
<dbReference type="EC" id="1.-.-.-" evidence="2"/>
<dbReference type="Pfam" id="PF03992">
    <property type="entry name" value="ABM"/>
    <property type="match status" value="1"/>
</dbReference>
<name>A0ABU5QU67_9BACT</name>
<dbReference type="InterPro" id="IPR050744">
    <property type="entry name" value="AI-2_Isomerase_LsrG"/>
</dbReference>
<reference evidence="2 3" key="1">
    <citation type="submission" date="2023-12" db="EMBL/GenBank/DDBJ databases">
        <title>Novel species of the genus Arcicella isolated from rivers.</title>
        <authorList>
            <person name="Lu H."/>
        </authorList>
    </citation>
    <scope>NUCLEOTIDE SEQUENCE [LARGE SCALE GENOMIC DNA]</scope>
    <source>
        <strain evidence="2 3">LMG 21963</strain>
    </source>
</reference>